<keyword evidence="2" id="KW-1185">Reference proteome</keyword>
<gene>
    <name evidence="1" type="ORF">JOL79_30960</name>
</gene>
<dbReference type="Proteomes" id="UP000674234">
    <property type="component" value="Unassembled WGS sequence"/>
</dbReference>
<comment type="caution">
    <text evidence="1">The sequence shown here is derived from an EMBL/GenBank/DDBJ whole genome shotgun (WGS) entry which is preliminary data.</text>
</comment>
<evidence type="ECO:0000313" key="2">
    <source>
        <dbReference type="Proteomes" id="UP000674234"/>
    </source>
</evidence>
<name>A0A941ASF8_9ACTN</name>
<proteinExistence type="predicted"/>
<dbReference type="EMBL" id="JAFCNB010000028">
    <property type="protein sequence ID" value="MBP2708209.1"/>
    <property type="molecule type" value="Genomic_DNA"/>
</dbReference>
<organism evidence="1 2">
    <name type="scientific">Microbispora oryzae</name>
    <dbReference type="NCBI Taxonomy" id="2806554"/>
    <lineage>
        <taxon>Bacteria</taxon>
        <taxon>Bacillati</taxon>
        <taxon>Actinomycetota</taxon>
        <taxon>Actinomycetes</taxon>
        <taxon>Streptosporangiales</taxon>
        <taxon>Streptosporangiaceae</taxon>
        <taxon>Microbispora</taxon>
    </lineage>
</organism>
<sequence>MDPEGIVTYRGRRYRMWNGRLLLDWAKTTARPVLRHRTGCVLCCDVRVTAGPGSPPRHPPGCTNCVAYRGPRPDPCRYCGTTAHFRDDDGQPVHKVCLEQAITAAVLADAATGDRDHLAA</sequence>
<reference evidence="1" key="1">
    <citation type="submission" date="2021-02" db="EMBL/GenBank/DDBJ databases">
        <title>Draft genome sequence of Microbispora sp. RL4-1S isolated from rice leaves in Thailand.</title>
        <authorList>
            <person name="Muangham S."/>
            <person name="Duangmal K."/>
        </authorList>
    </citation>
    <scope>NUCLEOTIDE SEQUENCE</scope>
    <source>
        <strain evidence="1">RL4-1S</strain>
    </source>
</reference>
<evidence type="ECO:0000313" key="1">
    <source>
        <dbReference type="EMBL" id="MBP2708209.1"/>
    </source>
</evidence>
<dbReference type="AlphaFoldDB" id="A0A941ASF8"/>
<accession>A0A941ASF8</accession>
<protein>
    <submittedName>
        <fullName evidence="1">Uncharacterized protein</fullName>
    </submittedName>
</protein>
<dbReference type="RefSeq" id="WP_210159474.1">
    <property type="nucleotide sequence ID" value="NZ_JAFCNB010000028.1"/>
</dbReference>